<organism evidence="1 2">
    <name type="scientific">Roseivirga spongicola</name>
    <dbReference type="NCBI Taxonomy" id="333140"/>
    <lineage>
        <taxon>Bacteria</taxon>
        <taxon>Pseudomonadati</taxon>
        <taxon>Bacteroidota</taxon>
        <taxon>Cytophagia</taxon>
        <taxon>Cytophagales</taxon>
        <taxon>Roseivirgaceae</taxon>
        <taxon>Roseivirga</taxon>
    </lineage>
</organism>
<dbReference type="PROSITE" id="PS51257">
    <property type="entry name" value="PROKAR_LIPOPROTEIN"/>
    <property type="match status" value="1"/>
</dbReference>
<dbReference type="RefSeq" id="WP_068215308.1">
    <property type="nucleotide sequence ID" value="NZ_CP139724.1"/>
</dbReference>
<dbReference type="Pfam" id="PF13618">
    <property type="entry name" value="Gluconate_2-dh3"/>
    <property type="match status" value="1"/>
</dbReference>
<protein>
    <recommendedName>
        <fullName evidence="3">Gluconate 2-dehydrogenase subunit 3 family protein</fullName>
    </recommendedName>
</protein>
<dbReference type="AlphaFoldDB" id="A0A150XEP9"/>
<dbReference type="EMBL" id="LRPC01000001">
    <property type="protein sequence ID" value="KYG77197.1"/>
    <property type="molecule type" value="Genomic_DNA"/>
</dbReference>
<gene>
    <name evidence="1" type="ORF">AWW68_00050</name>
</gene>
<proteinExistence type="predicted"/>
<name>A0A150XEP9_9BACT</name>
<dbReference type="InterPro" id="IPR027056">
    <property type="entry name" value="Gluconate_2DH_su3"/>
</dbReference>
<dbReference type="OrthoDB" id="6385145at2"/>
<evidence type="ECO:0008006" key="3">
    <source>
        <dbReference type="Google" id="ProtNLM"/>
    </source>
</evidence>
<evidence type="ECO:0000313" key="2">
    <source>
        <dbReference type="Proteomes" id="UP000075606"/>
    </source>
</evidence>
<evidence type="ECO:0000313" key="1">
    <source>
        <dbReference type="EMBL" id="KYG77197.1"/>
    </source>
</evidence>
<reference evidence="1 2" key="1">
    <citation type="submission" date="2016-01" db="EMBL/GenBank/DDBJ databases">
        <title>Genome sequencing of Roseivirga spongicola UST030701-084.</title>
        <authorList>
            <person name="Selvaratnam C."/>
            <person name="Thevarajoo S."/>
            <person name="Goh K.M."/>
            <person name="Ee R."/>
            <person name="Chan K.-G."/>
            <person name="Chong C.S."/>
        </authorList>
    </citation>
    <scope>NUCLEOTIDE SEQUENCE [LARGE SCALE GENOMIC DNA]</scope>
    <source>
        <strain evidence="1 2">UST030701-084</strain>
    </source>
</reference>
<accession>A0A150XEP9</accession>
<dbReference type="STRING" id="333140.AWW68_00050"/>
<comment type="caution">
    <text evidence="1">The sequence shown here is derived from an EMBL/GenBank/DDBJ whole genome shotgun (WGS) entry which is preliminary data.</text>
</comment>
<keyword evidence="2" id="KW-1185">Reference proteome</keyword>
<sequence length="207" mass="23055">MERREALKNLGFGSAAIFSSSMLFGALQSCSPQPTVDWVPVAMTAEQAAQLEKICEGICPKTTTPGATEAGVANHIDQALSALRTDREVGYFKDGMEIFVKNFDANQEVKFNKATTEQVTAAINEYFKKYDENPEILQNLRNGMRDEGEKSGEFLETYFVTQVVDSTFRSYFTSELVGETVLPYDPIPVKYEGCLPYEPGQKLWSSV</sequence>
<dbReference type="Proteomes" id="UP000075606">
    <property type="component" value="Unassembled WGS sequence"/>
</dbReference>